<dbReference type="InterPro" id="IPR001917">
    <property type="entry name" value="Aminotrans_II_pyridoxalP_BS"/>
</dbReference>
<comment type="subunit">
    <text evidence="3 9">Homodimer.</text>
</comment>
<dbReference type="EC" id="2.6.1.9" evidence="9"/>
<dbReference type="EMBL" id="OUNC01000023">
    <property type="protein sequence ID" value="SPP28823.1"/>
    <property type="molecule type" value="Genomic_DNA"/>
</dbReference>
<evidence type="ECO:0000259" key="10">
    <source>
        <dbReference type="Pfam" id="PF00155"/>
    </source>
</evidence>
<dbReference type="GO" id="GO:0004400">
    <property type="term" value="F:histidinol-phosphate transaminase activity"/>
    <property type="evidence" value="ECO:0007669"/>
    <property type="project" value="UniProtKB-UniRule"/>
</dbReference>
<proteinExistence type="inferred from homology"/>
<dbReference type="GO" id="GO:0030170">
    <property type="term" value="F:pyridoxal phosphate binding"/>
    <property type="evidence" value="ECO:0007669"/>
    <property type="project" value="InterPro"/>
</dbReference>
<comment type="pathway">
    <text evidence="2 9">Amino-acid biosynthesis; L-histidine biosynthesis; L-histidine from 5-phospho-alpha-D-ribose 1-diphosphate: step 7/9.</text>
</comment>
<comment type="cofactor">
    <cofactor evidence="1 9">
        <name>pyridoxal 5'-phosphate</name>
        <dbReference type="ChEBI" id="CHEBI:597326"/>
    </cofactor>
</comment>
<dbReference type="SUPFAM" id="SSF53383">
    <property type="entry name" value="PLP-dependent transferases"/>
    <property type="match status" value="1"/>
</dbReference>
<keyword evidence="4 9" id="KW-0032">Aminotransferase</keyword>
<evidence type="ECO:0000256" key="2">
    <source>
        <dbReference type="ARBA" id="ARBA00005011"/>
    </source>
</evidence>
<name>A0A2X0QL43_BROTH</name>
<evidence type="ECO:0000313" key="11">
    <source>
        <dbReference type="EMBL" id="SPP28823.1"/>
    </source>
</evidence>
<evidence type="ECO:0000256" key="6">
    <source>
        <dbReference type="ARBA" id="ARBA00022898"/>
    </source>
</evidence>
<feature type="modified residue" description="N6-(pyridoxal phosphate)lysine" evidence="9">
    <location>
        <position position="225"/>
    </location>
</feature>
<protein>
    <recommendedName>
        <fullName evidence="9">Histidinol-phosphate aminotransferase</fullName>
        <ecNumber evidence="9">2.6.1.9</ecNumber>
    </recommendedName>
    <alternativeName>
        <fullName evidence="9">Imidazole acetol-phosphate transaminase</fullName>
    </alternativeName>
</protein>
<evidence type="ECO:0000256" key="8">
    <source>
        <dbReference type="ARBA" id="ARBA00047481"/>
    </source>
</evidence>
<dbReference type="NCBIfam" id="TIGR01141">
    <property type="entry name" value="hisC"/>
    <property type="match status" value="1"/>
</dbReference>
<keyword evidence="9" id="KW-0028">Amino-acid biosynthesis</keyword>
<evidence type="ECO:0000256" key="5">
    <source>
        <dbReference type="ARBA" id="ARBA00022679"/>
    </source>
</evidence>
<keyword evidence="5 9" id="KW-0808">Transferase</keyword>
<evidence type="ECO:0000256" key="7">
    <source>
        <dbReference type="ARBA" id="ARBA00023102"/>
    </source>
</evidence>
<dbReference type="PANTHER" id="PTHR43643">
    <property type="entry name" value="HISTIDINOL-PHOSPHATE AMINOTRANSFERASE 2"/>
    <property type="match status" value="1"/>
</dbReference>
<keyword evidence="7 9" id="KW-0368">Histidine biosynthesis</keyword>
<dbReference type="Gene3D" id="3.40.640.10">
    <property type="entry name" value="Type I PLP-dependent aspartate aminotransferase-like (Major domain)"/>
    <property type="match status" value="1"/>
</dbReference>
<dbReference type="PANTHER" id="PTHR43643:SF3">
    <property type="entry name" value="HISTIDINOL-PHOSPHATE AMINOTRANSFERASE"/>
    <property type="match status" value="1"/>
</dbReference>
<dbReference type="AlphaFoldDB" id="A0A2X0QL43"/>
<evidence type="ECO:0000256" key="3">
    <source>
        <dbReference type="ARBA" id="ARBA00011738"/>
    </source>
</evidence>
<comment type="catalytic activity">
    <reaction evidence="8 9">
        <text>L-histidinol phosphate + 2-oxoglutarate = 3-(imidazol-4-yl)-2-oxopropyl phosphate + L-glutamate</text>
        <dbReference type="Rhea" id="RHEA:23744"/>
        <dbReference type="ChEBI" id="CHEBI:16810"/>
        <dbReference type="ChEBI" id="CHEBI:29985"/>
        <dbReference type="ChEBI" id="CHEBI:57766"/>
        <dbReference type="ChEBI" id="CHEBI:57980"/>
        <dbReference type="EC" id="2.6.1.9"/>
    </reaction>
</comment>
<dbReference type="InterPro" id="IPR005861">
    <property type="entry name" value="HisP_aminotrans"/>
</dbReference>
<organism evidence="11 12">
    <name type="scientific">Brochothrix thermosphacta</name>
    <name type="common">Microbacterium thermosphactum</name>
    <dbReference type="NCBI Taxonomy" id="2756"/>
    <lineage>
        <taxon>Bacteria</taxon>
        <taxon>Bacillati</taxon>
        <taxon>Bacillota</taxon>
        <taxon>Bacilli</taxon>
        <taxon>Bacillales</taxon>
        <taxon>Listeriaceae</taxon>
        <taxon>Brochothrix</taxon>
    </lineage>
</organism>
<evidence type="ECO:0000256" key="4">
    <source>
        <dbReference type="ARBA" id="ARBA00022576"/>
    </source>
</evidence>
<accession>A0A2X0QL43</accession>
<dbReference type="UniPathway" id="UPA00031">
    <property type="reaction ID" value="UER00012"/>
</dbReference>
<dbReference type="InterPro" id="IPR015424">
    <property type="entry name" value="PyrdxlP-dep_Trfase"/>
</dbReference>
<sequence>MSIKIKAVLNDLQAYKPGKPIEEVQKELGLTSIAKLASNENPLGSSKAAKAAAIAALSDTSIYPDGYAVNLRAELADFYKVDGEQLVIGAGLDEVIQIVSRAVLTAGDNIVQATPTFSQYALHADIEGVEVKSVPVDTDGFHDLKAMMEAVDHNTKILWLCNPNNPTGTYFSHEELINVLSRVPDHVLVIVDEAYAEYAIAEDYPDTMPLIEKHSNLMVMRTFSKAYGLAALRIGFGVTSKKLNDKLNVVRLPFNTSRVAQSAASVALADQAFIAECRKNNRLGMAQWEAFLSANNYDFYPSQTNFIFFNIERETAPVFDELLKRGYIVRAGLRPGWLRVTIGTAEQNEGCIAALKAILAN</sequence>
<dbReference type="Pfam" id="PF00155">
    <property type="entry name" value="Aminotran_1_2"/>
    <property type="match status" value="1"/>
</dbReference>
<dbReference type="InterPro" id="IPR015421">
    <property type="entry name" value="PyrdxlP-dep_Trfase_major"/>
</dbReference>
<keyword evidence="6 9" id="KW-0663">Pyridoxal phosphate</keyword>
<gene>
    <name evidence="9 11" type="primary">hisC</name>
    <name evidence="11" type="ORF">BTBSAS_30141</name>
</gene>
<evidence type="ECO:0000256" key="1">
    <source>
        <dbReference type="ARBA" id="ARBA00001933"/>
    </source>
</evidence>
<comment type="similarity">
    <text evidence="9">Belongs to the class-II pyridoxal-phosphate-dependent aminotransferase family. Histidinol-phosphate aminotransferase subfamily.</text>
</comment>
<reference evidence="12" key="1">
    <citation type="submission" date="2018-04" db="EMBL/GenBank/DDBJ databases">
        <authorList>
            <person name="Illikoud N."/>
        </authorList>
    </citation>
    <scope>NUCLEOTIDE SEQUENCE [LARGE SCALE GENOMIC DNA]</scope>
</reference>
<dbReference type="CDD" id="cd00609">
    <property type="entry name" value="AAT_like"/>
    <property type="match status" value="1"/>
</dbReference>
<dbReference type="InterPro" id="IPR004839">
    <property type="entry name" value="Aminotransferase_I/II_large"/>
</dbReference>
<dbReference type="PROSITE" id="PS00599">
    <property type="entry name" value="AA_TRANSFER_CLASS_2"/>
    <property type="match status" value="1"/>
</dbReference>
<dbReference type="HAMAP" id="MF_01023">
    <property type="entry name" value="HisC_aminotrans_2"/>
    <property type="match status" value="1"/>
</dbReference>
<feature type="domain" description="Aminotransferase class I/classII large" evidence="10">
    <location>
        <begin position="33"/>
        <end position="354"/>
    </location>
</feature>
<evidence type="ECO:0000256" key="9">
    <source>
        <dbReference type="HAMAP-Rule" id="MF_01023"/>
    </source>
</evidence>
<dbReference type="GO" id="GO:0000105">
    <property type="term" value="P:L-histidine biosynthetic process"/>
    <property type="evidence" value="ECO:0007669"/>
    <property type="project" value="UniProtKB-UniRule"/>
</dbReference>
<dbReference type="Proteomes" id="UP000270190">
    <property type="component" value="Unassembled WGS sequence"/>
</dbReference>
<evidence type="ECO:0000313" key="12">
    <source>
        <dbReference type="Proteomes" id="UP000270190"/>
    </source>
</evidence>
<dbReference type="Gene3D" id="3.90.1150.10">
    <property type="entry name" value="Aspartate Aminotransferase, domain 1"/>
    <property type="match status" value="1"/>
</dbReference>
<dbReference type="InterPro" id="IPR050106">
    <property type="entry name" value="HistidinolP_aminotransfase"/>
</dbReference>
<dbReference type="InterPro" id="IPR015422">
    <property type="entry name" value="PyrdxlP-dep_Trfase_small"/>
</dbReference>